<proteinExistence type="predicted"/>
<gene>
    <name evidence="1" type="ORF">J8A68_004182</name>
</gene>
<sequence>MEIAVWPLRPYRFIVLIQRIPNGALEDYVRDSGLKQFFFELLLESTRSYSIRMSLPTVSEEPTILITSVASTKQYIEHAGYVDQVSLSAIEVLSQFLAQNGVPAYRITLADHNQQASSWKLMTSNQALGS</sequence>
<dbReference type="AlphaFoldDB" id="A0A8J5QKU7"/>
<evidence type="ECO:0000313" key="1">
    <source>
        <dbReference type="EMBL" id="KAG7662288.1"/>
    </source>
</evidence>
<dbReference type="EMBL" id="JAGSYN010000181">
    <property type="protein sequence ID" value="KAG7662288.1"/>
    <property type="molecule type" value="Genomic_DNA"/>
</dbReference>
<comment type="caution">
    <text evidence="1">The sequence shown here is derived from an EMBL/GenBank/DDBJ whole genome shotgun (WGS) entry which is preliminary data.</text>
</comment>
<name>A0A8J5QKU7_9ASCO</name>
<organism evidence="1 2">
    <name type="scientific">[Candida] subhashii</name>
    <dbReference type="NCBI Taxonomy" id="561895"/>
    <lineage>
        <taxon>Eukaryota</taxon>
        <taxon>Fungi</taxon>
        <taxon>Dikarya</taxon>
        <taxon>Ascomycota</taxon>
        <taxon>Saccharomycotina</taxon>
        <taxon>Pichiomycetes</taxon>
        <taxon>Debaryomycetaceae</taxon>
        <taxon>Spathaspora</taxon>
    </lineage>
</organism>
<dbReference type="Proteomes" id="UP000694255">
    <property type="component" value="Unassembled WGS sequence"/>
</dbReference>
<keyword evidence="2" id="KW-1185">Reference proteome</keyword>
<protein>
    <submittedName>
        <fullName evidence="1">Uncharacterized protein</fullName>
    </submittedName>
</protein>
<reference evidence="1 2" key="1">
    <citation type="journal article" date="2021" name="DNA Res.">
        <title>Genome analysis of Candida subhashii reveals its hybrid nature and dual mitochondrial genome conformations.</title>
        <authorList>
            <person name="Mixao V."/>
            <person name="Hegedusova E."/>
            <person name="Saus E."/>
            <person name="Pryszcz L.P."/>
            <person name="Cillingova A."/>
            <person name="Nosek J."/>
            <person name="Gabaldon T."/>
        </authorList>
    </citation>
    <scope>NUCLEOTIDE SEQUENCE [LARGE SCALE GENOMIC DNA]</scope>
    <source>
        <strain evidence="1 2">CBS 10753</strain>
    </source>
</reference>
<evidence type="ECO:0000313" key="2">
    <source>
        <dbReference type="Proteomes" id="UP000694255"/>
    </source>
</evidence>
<dbReference type="GeneID" id="73470982"/>
<accession>A0A8J5QKU7</accession>
<dbReference type="RefSeq" id="XP_049262521.1">
    <property type="nucleotide sequence ID" value="XM_049408113.1"/>
</dbReference>